<comment type="similarity">
    <text evidence="2">Belongs to the DivIVA family.</text>
</comment>
<evidence type="ECO:0000256" key="8">
    <source>
        <dbReference type="SAM" id="MobiDB-lite"/>
    </source>
</evidence>
<feature type="coiled-coil region" evidence="7">
    <location>
        <begin position="46"/>
        <end position="145"/>
    </location>
</feature>
<dbReference type="InterPro" id="IPR007793">
    <property type="entry name" value="DivIVA_fam"/>
</dbReference>
<protein>
    <submittedName>
        <fullName evidence="9">DivIVA domain</fullName>
    </submittedName>
</protein>
<dbReference type="AlphaFoldDB" id="A0AB94IYM7"/>
<dbReference type="EMBL" id="FP929056">
    <property type="protein sequence ID" value="CBL28896.1"/>
    <property type="molecule type" value="Genomic_DNA"/>
</dbReference>
<sequence length="352" mass="39629">MMELLTAKDVEVKAFKKVSFGGYAVQEVEDFLNQVADDFETYAMRLNERENRIRELEEYVKKQESMTDMIKDALIQARKGAKEMEEQARAQTEQILADARVEAEKYLSEANSKVEEITSQADTTISNAEKTAAEIVAEANAKSREITSQADTTISNAEKTAADIVAKANAKSREIDSQSHMQLDEAEKTAAEIIAKAKASAAGILQEAQDMRLETEKRWADLEQDLSHRKKEASEQIEQTLASARSEAKRLVEDASKEVENYNNRLCFLNLRKQQFLKDTVALLLDFGKTIDKAQQEFEVEMMNEEEKTSVKTEAEPPVESGRQDASSSRLLDHFRRNFLEGKSDAPESGEP</sequence>
<organism evidence="9 10">
    <name type="scientific">Fretibacterium fastidiosum</name>
    <dbReference type="NCBI Taxonomy" id="651822"/>
    <lineage>
        <taxon>Bacteria</taxon>
        <taxon>Thermotogati</taxon>
        <taxon>Synergistota</taxon>
        <taxon>Synergistia</taxon>
        <taxon>Synergistales</taxon>
        <taxon>Aminobacteriaceae</taxon>
        <taxon>Fretibacterium</taxon>
    </lineage>
</organism>
<reference evidence="10" key="1">
    <citation type="submission" date="2010-03" db="EMBL/GenBank/DDBJ databases">
        <title>The genome sequence of Synergistetes sp. SGP1.</title>
        <authorList>
            <consortium name="metaHIT consortium -- http://www.metahit.eu/"/>
            <person name="Pajon A."/>
            <person name="Turner K."/>
            <person name="Parkhill J."/>
            <person name="Wade W."/>
            <person name="Vartoukian S."/>
        </authorList>
    </citation>
    <scope>NUCLEOTIDE SEQUENCE [LARGE SCALE GENOMIC DNA]</scope>
    <source>
        <strain evidence="10">SGP1</strain>
    </source>
</reference>
<dbReference type="KEGG" id="sbr:SY1_21770"/>
<dbReference type="InterPro" id="IPR019933">
    <property type="entry name" value="DivIVA_domain"/>
</dbReference>
<keyword evidence="6" id="KW-0131">Cell cycle</keyword>
<evidence type="ECO:0000256" key="4">
    <source>
        <dbReference type="ARBA" id="ARBA00022618"/>
    </source>
</evidence>
<evidence type="ECO:0000256" key="1">
    <source>
        <dbReference type="ARBA" id="ARBA00004496"/>
    </source>
</evidence>
<dbReference type="RefSeq" id="WP_015557043.1">
    <property type="nucleotide sequence ID" value="NC_021038.1"/>
</dbReference>
<name>A0AB94IYM7_9BACT</name>
<dbReference type="PANTHER" id="PTHR35794">
    <property type="entry name" value="CELL DIVISION PROTEIN DIVIVA"/>
    <property type="match status" value="1"/>
</dbReference>
<keyword evidence="4" id="KW-0132">Cell division</keyword>
<evidence type="ECO:0000313" key="10">
    <source>
        <dbReference type="Proteomes" id="UP000008957"/>
    </source>
</evidence>
<dbReference type="PANTHER" id="PTHR35794:SF2">
    <property type="entry name" value="CELL DIVISION PROTEIN DIVIVA"/>
    <property type="match status" value="1"/>
</dbReference>
<reference evidence="9 10" key="2">
    <citation type="submission" date="2010-03" db="EMBL/GenBank/DDBJ databases">
        <authorList>
            <person name="Pajon A."/>
        </authorList>
    </citation>
    <scope>NUCLEOTIDE SEQUENCE [LARGE SCALE GENOMIC DNA]</scope>
    <source>
        <strain evidence="9 10">SGP1</strain>
    </source>
</reference>
<keyword evidence="3" id="KW-0963">Cytoplasm</keyword>
<evidence type="ECO:0000256" key="5">
    <source>
        <dbReference type="ARBA" id="ARBA00023054"/>
    </source>
</evidence>
<dbReference type="Gene3D" id="6.10.250.660">
    <property type="match status" value="1"/>
</dbReference>
<feature type="compositionally biased region" description="Basic and acidic residues" evidence="8">
    <location>
        <begin position="305"/>
        <end position="315"/>
    </location>
</feature>
<evidence type="ECO:0000256" key="6">
    <source>
        <dbReference type="ARBA" id="ARBA00023306"/>
    </source>
</evidence>
<evidence type="ECO:0000256" key="2">
    <source>
        <dbReference type="ARBA" id="ARBA00009008"/>
    </source>
</evidence>
<comment type="subcellular location">
    <subcellularLocation>
        <location evidence="1">Cytoplasm</location>
    </subcellularLocation>
</comment>
<feature type="coiled-coil region" evidence="7">
    <location>
        <begin position="205"/>
        <end position="265"/>
    </location>
</feature>
<keyword evidence="10" id="KW-1185">Reference proteome</keyword>
<accession>A0AB94IYM7</accession>
<dbReference type="GO" id="GO:0005737">
    <property type="term" value="C:cytoplasm"/>
    <property type="evidence" value="ECO:0007669"/>
    <property type="project" value="UniProtKB-SubCell"/>
</dbReference>
<dbReference type="Proteomes" id="UP000008957">
    <property type="component" value="Chromosome"/>
</dbReference>
<dbReference type="NCBIfam" id="TIGR03544">
    <property type="entry name" value="DivI1A_domain"/>
    <property type="match status" value="1"/>
</dbReference>
<dbReference type="Pfam" id="PF05103">
    <property type="entry name" value="DivIVA"/>
    <property type="match status" value="1"/>
</dbReference>
<keyword evidence="5 7" id="KW-0175">Coiled coil</keyword>
<evidence type="ECO:0000256" key="3">
    <source>
        <dbReference type="ARBA" id="ARBA00022490"/>
    </source>
</evidence>
<evidence type="ECO:0000313" key="9">
    <source>
        <dbReference type="EMBL" id="CBL28896.1"/>
    </source>
</evidence>
<feature type="region of interest" description="Disordered" evidence="8">
    <location>
        <begin position="303"/>
        <end position="331"/>
    </location>
</feature>
<evidence type="ECO:0000256" key="7">
    <source>
        <dbReference type="SAM" id="Coils"/>
    </source>
</evidence>
<gene>
    <name evidence="9" type="ORF">SY1_21770</name>
</gene>
<proteinExistence type="inferred from homology"/>
<dbReference type="GO" id="GO:0051301">
    <property type="term" value="P:cell division"/>
    <property type="evidence" value="ECO:0007669"/>
    <property type="project" value="UniProtKB-KW"/>
</dbReference>